<dbReference type="PANTHER" id="PTHR43377">
    <property type="entry name" value="BILIVERDIN REDUCTASE A"/>
    <property type="match status" value="1"/>
</dbReference>
<dbReference type="EMBL" id="CAJVCE010000013">
    <property type="protein sequence ID" value="CAG7649110.1"/>
    <property type="molecule type" value="Genomic_DNA"/>
</dbReference>
<evidence type="ECO:0000259" key="1">
    <source>
        <dbReference type="Pfam" id="PF01408"/>
    </source>
</evidence>
<dbReference type="EC" id="1.1.1.18" evidence="2"/>
<proteinExistence type="predicted"/>
<name>A0ABM8VLW6_9BACL</name>
<dbReference type="PANTHER" id="PTHR43377:SF1">
    <property type="entry name" value="BILIVERDIN REDUCTASE A"/>
    <property type="match status" value="1"/>
</dbReference>
<dbReference type="Proteomes" id="UP000730618">
    <property type="component" value="Unassembled WGS sequence"/>
</dbReference>
<evidence type="ECO:0000313" key="2">
    <source>
        <dbReference type="EMBL" id="CAG7649110.1"/>
    </source>
</evidence>
<keyword evidence="3" id="KW-1185">Reference proteome</keyword>
<reference evidence="2 3" key="1">
    <citation type="submission" date="2021-06" db="EMBL/GenBank/DDBJ databases">
        <authorList>
            <person name="Criscuolo A."/>
        </authorList>
    </citation>
    <scope>NUCLEOTIDE SEQUENCE [LARGE SCALE GENOMIC DNA]</scope>
    <source>
        <strain evidence="3">CIP 111802</strain>
    </source>
</reference>
<feature type="domain" description="Gfo/Idh/MocA-like oxidoreductase N-terminal" evidence="1">
    <location>
        <begin position="1"/>
        <end position="118"/>
    </location>
</feature>
<accession>A0ABM8VLW6</accession>
<organism evidence="2 3">
    <name type="scientific">Paenibacillus allorhizosphaerae</name>
    <dbReference type="NCBI Taxonomy" id="2849866"/>
    <lineage>
        <taxon>Bacteria</taxon>
        <taxon>Bacillati</taxon>
        <taxon>Bacillota</taxon>
        <taxon>Bacilli</taxon>
        <taxon>Bacillales</taxon>
        <taxon>Paenibacillaceae</taxon>
        <taxon>Paenibacillus</taxon>
    </lineage>
</organism>
<protein>
    <submittedName>
        <fullName evidence="2">Myo-inositol 2-dehydrogenase</fullName>
        <ecNumber evidence="2">1.1.1.18</ecNumber>
    </submittedName>
</protein>
<sequence length="304" mass="33365">MKVGVVGTGSMGKNHARVYSSLHDYCQLAGVFDTDYKRACDVAEQSGGEAFRSLQDLLKKVDAVSVVVPTPAHFQVGLACVNQSVHVFMEKPITETVAQAKKLIVSASDNEVVLQVGHIELFNPTVAVLKDLIKNEEVVSIEMHRLSPLEQRMIHADVVSDLMIHDIYILFELLGNRVKQYFALGKQVDSRIKHAEALLKLESGTVAGITASHLYNEKVRTIRVVTSSCIIVADLLNRTVRKSSLWKPGDSESVAVPDADPLKLGLIHFIESIHNKQKPKVTGEDGLAALSLVNKIRRKISASL</sequence>
<dbReference type="InterPro" id="IPR000683">
    <property type="entry name" value="Gfo/Idh/MocA-like_OxRdtase_N"/>
</dbReference>
<evidence type="ECO:0000313" key="3">
    <source>
        <dbReference type="Proteomes" id="UP000730618"/>
    </source>
</evidence>
<dbReference type="Pfam" id="PF01408">
    <property type="entry name" value="GFO_IDH_MocA"/>
    <property type="match status" value="1"/>
</dbReference>
<keyword evidence="2" id="KW-0560">Oxidoreductase</keyword>
<dbReference type="GO" id="GO:0050112">
    <property type="term" value="F:inositol 2-dehydrogenase (NAD+) activity"/>
    <property type="evidence" value="ECO:0007669"/>
    <property type="project" value="UniProtKB-EC"/>
</dbReference>
<comment type="caution">
    <text evidence="2">The sequence shown here is derived from an EMBL/GenBank/DDBJ whole genome shotgun (WGS) entry which is preliminary data.</text>
</comment>
<dbReference type="RefSeq" id="WP_218100697.1">
    <property type="nucleotide sequence ID" value="NZ_CAJVCE010000013.1"/>
</dbReference>
<gene>
    <name evidence="2" type="primary">iolG_39</name>
    <name evidence="2" type="ORF">PAECIP111802_04406</name>
</gene>
<dbReference type="InterPro" id="IPR051450">
    <property type="entry name" value="Gfo/Idh/MocA_Oxidoreductases"/>
</dbReference>